<sequence>MDRRIISAAKRLSRKSALRFARDEDGHIVVFTAIMATLMLMLAGVGIDIINFETVRTKQQQTLDRATLAAASLTQELDAESVVRDYFAKADMADHLRLVQFQRTFNASTVRAEAEIELTPIFMNLYDLSDSTKLVARGASQAEQRINNIEIMLVLDVSGSMAGTKLTNLKSAASEFIDTVMSQDIENRVSIGIVPYNGQVNLPQYLQSMFNAEDDHEVDFVNCFDLPATTYNSLTLSRTTPMPVTAHADTYSTTSTGYIAPTHSNAVVATGNRWCPPATGHLTGNVIRAPTNNRTALKAHINGLSAIGATSINAGLKWGAALLDPSARSLYTGMVAQGQTPSYFGNRPFEYNDREAMKIIVLMTDGEHFAEERVNEAYRHGTSPIWRANSVNQYSIFHQARVNTSSSTNICNSRPFYVPHLNAWHSRPWNGSNPSSSTCYSTTATYTGATRQDWQTLWANVRLSWVAQQFYVRPLGVTQTNQMNAMRSQTPINTMNTQLQQVCGLAKAREVMIYGIAFEAPTNGRALIENCASSPAHYFNAQGLEISTAFRSIATNISQLKLTQ</sequence>
<dbReference type="InterPro" id="IPR036465">
    <property type="entry name" value="vWFA_dom_sf"/>
</dbReference>
<protein>
    <submittedName>
        <fullName evidence="3">TadE/TadG family protein</fullName>
    </submittedName>
</protein>
<feature type="domain" description="VWFA" evidence="2">
    <location>
        <begin position="150"/>
        <end position="201"/>
    </location>
</feature>
<dbReference type="CDD" id="cd00198">
    <property type="entry name" value="vWFA"/>
    <property type="match status" value="1"/>
</dbReference>
<dbReference type="PROSITE" id="PS50234">
    <property type="entry name" value="VWFA"/>
    <property type="match status" value="1"/>
</dbReference>
<reference evidence="3 4" key="1">
    <citation type="submission" date="2018-08" db="EMBL/GenBank/DDBJ databases">
        <title>Flavobacterium tibetense sp. nov., isolated from a wetland YonghuCo on Tibetan Plateau.</title>
        <authorList>
            <person name="Phurbu D."/>
            <person name="Lu H."/>
            <person name="Xing P."/>
        </authorList>
    </citation>
    <scope>NUCLEOTIDE SEQUENCE [LARGE SCALE GENOMIC DNA]</scope>
    <source>
        <strain evidence="3 4">DJC</strain>
    </source>
</reference>
<dbReference type="Gene3D" id="3.40.50.410">
    <property type="entry name" value="von Willebrand factor, type A domain"/>
    <property type="match status" value="1"/>
</dbReference>
<keyword evidence="1" id="KW-0812">Transmembrane</keyword>
<evidence type="ECO:0000313" key="3">
    <source>
        <dbReference type="EMBL" id="RGP36587.1"/>
    </source>
</evidence>
<keyword evidence="1" id="KW-1133">Transmembrane helix</keyword>
<accession>A0A411Z0K9</accession>
<dbReference type="AlphaFoldDB" id="A0A411Z0K9"/>
<dbReference type="Pfam" id="PF13400">
    <property type="entry name" value="Tad"/>
    <property type="match status" value="1"/>
</dbReference>
<evidence type="ECO:0000259" key="2">
    <source>
        <dbReference type="PROSITE" id="PS50234"/>
    </source>
</evidence>
<keyword evidence="4" id="KW-1185">Reference proteome</keyword>
<feature type="transmembrane region" description="Helical" evidence="1">
    <location>
        <begin position="28"/>
        <end position="50"/>
    </location>
</feature>
<comment type="caution">
    <text evidence="3">The sequence shown here is derived from an EMBL/GenBank/DDBJ whole genome shotgun (WGS) entry which is preliminary data.</text>
</comment>
<dbReference type="RefSeq" id="WP_118152895.1">
    <property type="nucleotide sequence ID" value="NZ_QWEY01000007.1"/>
</dbReference>
<dbReference type="SUPFAM" id="SSF53300">
    <property type="entry name" value="vWA-like"/>
    <property type="match status" value="1"/>
</dbReference>
<name>A0A411Z0K9_9RHOB</name>
<organism evidence="3 4">
    <name type="scientific">Pseudotabrizicola alkalilacus</name>
    <dbReference type="NCBI Taxonomy" id="2305252"/>
    <lineage>
        <taxon>Bacteria</taxon>
        <taxon>Pseudomonadati</taxon>
        <taxon>Pseudomonadota</taxon>
        <taxon>Alphaproteobacteria</taxon>
        <taxon>Rhodobacterales</taxon>
        <taxon>Paracoccaceae</taxon>
        <taxon>Pseudotabrizicola</taxon>
    </lineage>
</organism>
<dbReference type="OrthoDB" id="7522752at2"/>
<evidence type="ECO:0000313" key="4">
    <source>
        <dbReference type="Proteomes" id="UP000284547"/>
    </source>
</evidence>
<evidence type="ECO:0000256" key="1">
    <source>
        <dbReference type="SAM" id="Phobius"/>
    </source>
</evidence>
<dbReference type="EMBL" id="QWEY01000007">
    <property type="protein sequence ID" value="RGP36587.1"/>
    <property type="molecule type" value="Genomic_DNA"/>
</dbReference>
<dbReference type="Proteomes" id="UP000284547">
    <property type="component" value="Unassembled WGS sequence"/>
</dbReference>
<dbReference type="InterPro" id="IPR028087">
    <property type="entry name" value="Tad_N"/>
</dbReference>
<proteinExistence type="predicted"/>
<keyword evidence="1" id="KW-0472">Membrane</keyword>
<dbReference type="InterPro" id="IPR002035">
    <property type="entry name" value="VWF_A"/>
</dbReference>
<gene>
    <name evidence="3" type="ORF">D1012_12995</name>
</gene>